<proteinExistence type="predicted"/>
<sequence>MSEAPVQSVTENPGTTGLPGIHIAPWYELSAPYREPAPVPPSRRGDLPYTPDELRVSAEGAYNAGDFDTATRYILAAVEGYRSRHDAWGVADALAVQGSIARFVGDAGAAVALYRESLSIFNVLGDLTSTGRLYQALAEVCFATGAYRESADVQFEGLALLPDEPVLLVGLGYTLWYQGHEANALTYLTRALVGRRGNKPAMLARGQIQADLGRPIAALADLDPLVGPAGEQPDQQADLKSARGVCFSAMGRTADGEAELRDALLLAPHRARTHRRIADVRLRAGDIERAEAALRASVTAADALPPVHRERARRLLDRLVATHA</sequence>
<reference evidence="1 2" key="1">
    <citation type="submission" date="2024-09" db="EMBL/GenBank/DDBJ databases">
        <authorList>
            <person name="Lee S.D."/>
        </authorList>
    </citation>
    <scope>NUCLEOTIDE SEQUENCE [LARGE SCALE GENOMIC DNA]</scope>
    <source>
        <strain evidence="1 2">N1-1</strain>
    </source>
</reference>
<dbReference type="Gene3D" id="1.25.40.10">
    <property type="entry name" value="Tetratricopeptide repeat domain"/>
    <property type="match status" value="2"/>
</dbReference>
<keyword evidence="2" id="KW-1185">Reference proteome</keyword>
<gene>
    <name evidence="1" type="ORF">ACEZDG_21290</name>
</gene>
<accession>A0ABV6VDX7</accession>
<dbReference type="Proteomes" id="UP001592582">
    <property type="component" value="Unassembled WGS sequence"/>
</dbReference>
<dbReference type="InterPro" id="IPR011990">
    <property type="entry name" value="TPR-like_helical_dom_sf"/>
</dbReference>
<organism evidence="1 2">
    <name type="scientific">Streptacidiphilus alkalitolerans</name>
    <dbReference type="NCBI Taxonomy" id="3342712"/>
    <lineage>
        <taxon>Bacteria</taxon>
        <taxon>Bacillati</taxon>
        <taxon>Actinomycetota</taxon>
        <taxon>Actinomycetes</taxon>
        <taxon>Kitasatosporales</taxon>
        <taxon>Streptomycetaceae</taxon>
        <taxon>Streptacidiphilus</taxon>
    </lineage>
</organism>
<comment type="caution">
    <text evidence="1">The sequence shown here is derived from an EMBL/GenBank/DDBJ whole genome shotgun (WGS) entry which is preliminary data.</text>
</comment>
<name>A0ABV6VDX7_9ACTN</name>
<dbReference type="EMBL" id="JBHEZX010000009">
    <property type="protein sequence ID" value="MFC1411802.1"/>
    <property type="molecule type" value="Genomic_DNA"/>
</dbReference>
<protein>
    <submittedName>
        <fullName evidence="1">Uncharacterized protein</fullName>
    </submittedName>
</protein>
<dbReference type="SUPFAM" id="SSF48452">
    <property type="entry name" value="TPR-like"/>
    <property type="match status" value="2"/>
</dbReference>
<evidence type="ECO:0000313" key="1">
    <source>
        <dbReference type="EMBL" id="MFC1411802.1"/>
    </source>
</evidence>
<evidence type="ECO:0000313" key="2">
    <source>
        <dbReference type="Proteomes" id="UP001592582"/>
    </source>
</evidence>